<keyword evidence="2" id="KW-1185">Reference proteome</keyword>
<evidence type="ECO:0000313" key="1">
    <source>
        <dbReference type="EMBL" id="KAJ0181601.1"/>
    </source>
</evidence>
<evidence type="ECO:0000313" key="2">
    <source>
        <dbReference type="Proteomes" id="UP000824533"/>
    </source>
</evidence>
<reference evidence="1 2" key="1">
    <citation type="journal article" date="2021" name="Front. Genet.">
        <title>Chromosome-Level Genome Assembly Reveals Significant Gene Expansion in the Toll and IMD Signaling Pathways of Dendrolimus kikuchii.</title>
        <authorList>
            <person name="Zhou J."/>
            <person name="Wu P."/>
            <person name="Xiong Z."/>
            <person name="Liu N."/>
            <person name="Zhao N."/>
            <person name="Ji M."/>
            <person name="Qiu Y."/>
            <person name="Yang B."/>
        </authorList>
    </citation>
    <scope>NUCLEOTIDE SEQUENCE [LARGE SCALE GENOMIC DNA]</scope>
    <source>
        <strain evidence="1">Ann1</strain>
    </source>
</reference>
<sequence length="295" mass="33864">MEESLVDAAISMEETSVDVRWFSESASTSSQASRNPASSNQTRSLPVLDTNSVYYDMKGKKYMIIYNHHTYKKTRYFKGQPNPRNGTYEDVKSLKQLFSKLDFEVIVYHDKEYQEIEESLRSFCNDNHSETSCVCVVILSHGGKGGELYAADRPYQLQKLIELFEIGDPGLVTKPKLFLVQACRGRLMDEGKSVQVDGDDSNVIKIPTHSDFLVLCSTVEDYVAYRDKNGSWMVQAFCEMVEKYHQELDILQIITLMNQKVAIGRVSHNPDNPEFHGKKQMPETRFTLTKFFKFK</sequence>
<comment type="caution">
    <text evidence="1">The sequence shown here is derived from an EMBL/GenBank/DDBJ whole genome shotgun (WGS) entry which is preliminary data.</text>
</comment>
<proteinExistence type="predicted"/>
<protein>
    <submittedName>
        <fullName evidence="1">Uncharacterized protein</fullName>
    </submittedName>
</protein>
<accession>A0ACC1DCM1</accession>
<name>A0ACC1DCM1_9NEOP</name>
<organism evidence="1 2">
    <name type="scientific">Dendrolimus kikuchii</name>
    <dbReference type="NCBI Taxonomy" id="765133"/>
    <lineage>
        <taxon>Eukaryota</taxon>
        <taxon>Metazoa</taxon>
        <taxon>Ecdysozoa</taxon>
        <taxon>Arthropoda</taxon>
        <taxon>Hexapoda</taxon>
        <taxon>Insecta</taxon>
        <taxon>Pterygota</taxon>
        <taxon>Neoptera</taxon>
        <taxon>Endopterygota</taxon>
        <taxon>Lepidoptera</taxon>
        <taxon>Glossata</taxon>
        <taxon>Ditrysia</taxon>
        <taxon>Bombycoidea</taxon>
        <taxon>Lasiocampidae</taxon>
        <taxon>Dendrolimus</taxon>
    </lineage>
</organism>
<dbReference type="Proteomes" id="UP000824533">
    <property type="component" value="Linkage Group LG04"/>
</dbReference>
<gene>
    <name evidence="1" type="ORF">K1T71_002323</name>
</gene>
<dbReference type="EMBL" id="CM034390">
    <property type="protein sequence ID" value="KAJ0181601.1"/>
    <property type="molecule type" value="Genomic_DNA"/>
</dbReference>